<evidence type="ECO:0000256" key="3">
    <source>
        <dbReference type="ARBA" id="ARBA00012663"/>
    </source>
</evidence>
<dbReference type="Pfam" id="PF00728">
    <property type="entry name" value="Glyco_hydro_20"/>
    <property type="match status" value="1"/>
</dbReference>
<sequence length="604" mass="69277">MRSINILTLLLIVFIIGVNTSDSIGEYSSLWHYKCEGGLCKKELITKDVTEPISLEVCELFCGASSSLWPKPTGHLSLSKNMVQLNSDKILLGDVQTGTQIEYLLKRNILLLRNIVKNIGGKLANDGGVGMLIQCKGYLEDNDIKLTLNTDESYNLTVTQTDKTLLEVTIIAKSYFGVRHALETLSQLIVFDDLRNQIQIPNEIVIVDGPVYPYRGVLLDTSRNFIDKATILRTIDGMGMSKLNTLHWHIIDSQSFPYVSKTWPEFSKFGSYAADKIYNQEDVKEIIEYGLIRGVRVLPEFDAPAHVGEGWQWIGNDTVVCFKAESWRNYCVEPPCGQLNPINEKVYEILEGIYKDMIRDFQPDLFHMGGDEVNINCWNSSAVIRNWMQTVQNWDLSESSFYKLWDYFQKKAMDKLKIANDGKEIPIILWTSGLTNEENIKYLDPKKYIIQVWTTKDDLSIGRLLRNNFKLIISNYDALYLDCGFSAWVGEGNNWCSPYKGWQIVYDNSPLKMIKLQHLENKKHLILGGEVALWTEQADSASTDTKIWPRSAAFAERLWAEPNSTWIHAEYRMLRHRERFVKRGISAETLQPEWCLRNQGHCYA</sequence>
<feature type="signal peptide" evidence="9">
    <location>
        <begin position="1"/>
        <end position="21"/>
    </location>
</feature>
<dbReference type="PANTHER" id="PTHR22600">
    <property type="entry name" value="BETA-HEXOSAMINIDASE"/>
    <property type="match status" value="1"/>
</dbReference>
<evidence type="ECO:0000256" key="4">
    <source>
        <dbReference type="ARBA" id="ARBA00022729"/>
    </source>
</evidence>
<dbReference type="Proteomes" id="UP000504631">
    <property type="component" value="Unplaced"/>
</dbReference>
<dbReference type="AlphaFoldDB" id="A0A6J3L0I7"/>
<keyword evidence="4 9" id="KW-0732">Signal</keyword>
<accession>A0A6J3L0I7</accession>
<proteinExistence type="inferred from homology"/>
<dbReference type="InterPro" id="IPR015883">
    <property type="entry name" value="Glyco_hydro_20_cat"/>
</dbReference>
<dbReference type="InterPro" id="IPR017853">
    <property type="entry name" value="GH"/>
</dbReference>
<evidence type="ECO:0000259" key="10">
    <source>
        <dbReference type="Pfam" id="PF00728"/>
    </source>
</evidence>
<dbReference type="CTD" id="38528"/>
<evidence type="ECO:0000256" key="5">
    <source>
        <dbReference type="ARBA" id="ARBA00022801"/>
    </source>
</evidence>
<keyword evidence="7" id="KW-0326">Glycosidase</keyword>
<reference evidence="13" key="1">
    <citation type="submission" date="2025-08" db="UniProtKB">
        <authorList>
            <consortium name="RefSeq"/>
        </authorList>
    </citation>
    <scope>IDENTIFICATION</scope>
    <source>
        <tissue evidence="13">Muscle</tissue>
    </source>
</reference>
<evidence type="ECO:0000256" key="7">
    <source>
        <dbReference type="ARBA" id="ARBA00023295"/>
    </source>
</evidence>
<dbReference type="Gene3D" id="3.30.379.10">
    <property type="entry name" value="Chitobiase/beta-hexosaminidase domain 2-like"/>
    <property type="match status" value="1"/>
</dbReference>
<dbReference type="InterPro" id="IPR029019">
    <property type="entry name" value="HEX_eukaryotic_N"/>
</dbReference>
<feature type="chain" id="PRO_5026694789" description="beta-N-acetylhexosaminidase" evidence="9">
    <location>
        <begin position="22"/>
        <end position="604"/>
    </location>
</feature>
<dbReference type="SUPFAM" id="SSF55545">
    <property type="entry name" value="beta-N-acetylhexosaminidase-like domain"/>
    <property type="match status" value="1"/>
</dbReference>
<dbReference type="Pfam" id="PF14845">
    <property type="entry name" value="Glycohydro_20b2"/>
    <property type="match status" value="1"/>
</dbReference>
<dbReference type="GeneID" id="117238219"/>
<dbReference type="GO" id="GO:0030203">
    <property type="term" value="P:glycosaminoglycan metabolic process"/>
    <property type="evidence" value="ECO:0007669"/>
    <property type="project" value="TreeGrafter"/>
</dbReference>
<evidence type="ECO:0000259" key="11">
    <source>
        <dbReference type="Pfam" id="PF14845"/>
    </source>
</evidence>
<evidence type="ECO:0000256" key="8">
    <source>
        <dbReference type="PIRSR" id="PIRSR625705-1"/>
    </source>
</evidence>
<evidence type="ECO:0000313" key="13">
    <source>
        <dbReference type="RefSeq" id="XP_033358840.1"/>
    </source>
</evidence>
<keyword evidence="5" id="KW-0378">Hydrolase</keyword>
<gene>
    <name evidence="13" type="primary">LOC117238219</name>
</gene>
<dbReference type="CDD" id="cd06562">
    <property type="entry name" value="GH20_HexA_HexB-like"/>
    <property type="match status" value="1"/>
</dbReference>
<dbReference type="InterPro" id="IPR029018">
    <property type="entry name" value="Hex-like_dom2"/>
</dbReference>
<dbReference type="GO" id="GO:0005886">
    <property type="term" value="C:plasma membrane"/>
    <property type="evidence" value="ECO:0007669"/>
    <property type="project" value="TreeGrafter"/>
</dbReference>
<comment type="catalytic activity">
    <reaction evidence="1">
        <text>Hydrolysis of terminal non-reducing N-acetyl-D-hexosamine residues in N-acetyl-beta-D-hexosaminides.</text>
        <dbReference type="EC" id="3.2.1.52"/>
    </reaction>
</comment>
<name>A0A6J3L0I7_9HYME</name>
<evidence type="ECO:0000256" key="1">
    <source>
        <dbReference type="ARBA" id="ARBA00001231"/>
    </source>
</evidence>
<evidence type="ECO:0000256" key="9">
    <source>
        <dbReference type="SAM" id="SignalP"/>
    </source>
</evidence>
<dbReference type="KEGG" id="bvk:117238219"/>
<keyword evidence="6" id="KW-0325">Glycoprotein</keyword>
<evidence type="ECO:0000256" key="2">
    <source>
        <dbReference type="ARBA" id="ARBA00006285"/>
    </source>
</evidence>
<dbReference type="GO" id="GO:0005975">
    <property type="term" value="P:carbohydrate metabolic process"/>
    <property type="evidence" value="ECO:0007669"/>
    <property type="project" value="InterPro"/>
</dbReference>
<dbReference type="Gene3D" id="3.20.20.80">
    <property type="entry name" value="Glycosidases"/>
    <property type="match status" value="1"/>
</dbReference>
<evidence type="ECO:0000256" key="6">
    <source>
        <dbReference type="ARBA" id="ARBA00023180"/>
    </source>
</evidence>
<keyword evidence="12" id="KW-1185">Reference proteome</keyword>
<organism evidence="12 13">
    <name type="scientific">Bombus vosnesenskii</name>
    <dbReference type="NCBI Taxonomy" id="207650"/>
    <lineage>
        <taxon>Eukaryota</taxon>
        <taxon>Metazoa</taxon>
        <taxon>Ecdysozoa</taxon>
        <taxon>Arthropoda</taxon>
        <taxon>Hexapoda</taxon>
        <taxon>Insecta</taxon>
        <taxon>Pterygota</taxon>
        <taxon>Neoptera</taxon>
        <taxon>Endopterygota</taxon>
        <taxon>Hymenoptera</taxon>
        <taxon>Apocrita</taxon>
        <taxon>Aculeata</taxon>
        <taxon>Apoidea</taxon>
        <taxon>Anthophila</taxon>
        <taxon>Apidae</taxon>
        <taxon>Bombus</taxon>
        <taxon>Pyrobombus</taxon>
    </lineage>
</organism>
<protein>
    <recommendedName>
        <fullName evidence="3">beta-N-acetylhexosaminidase</fullName>
        <ecNumber evidence="3">3.2.1.52</ecNumber>
    </recommendedName>
</protein>
<feature type="active site" description="Proton donor" evidence="8">
    <location>
        <position position="372"/>
    </location>
</feature>
<evidence type="ECO:0000313" key="12">
    <source>
        <dbReference type="Proteomes" id="UP000504631"/>
    </source>
</evidence>
<dbReference type="FunFam" id="3.20.20.80:FF:000063">
    <property type="entry name" value="Beta-hexosaminidase"/>
    <property type="match status" value="1"/>
</dbReference>
<dbReference type="SUPFAM" id="SSF51445">
    <property type="entry name" value="(Trans)glycosidases"/>
    <property type="match status" value="1"/>
</dbReference>
<feature type="domain" description="Beta-hexosaminidase eukaryotic type N-terminal" evidence="11">
    <location>
        <begin position="142"/>
        <end position="188"/>
    </location>
</feature>
<dbReference type="GO" id="GO:0016231">
    <property type="term" value="F:beta-N-acetylglucosaminidase activity"/>
    <property type="evidence" value="ECO:0007669"/>
    <property type="project" value="TreeGrafter"/>
</dbReference>
<dbReference type="EC" id="3.2.1.52" evidence="3"/>
<comment type="similarity">
    <text evidence="2">Belongs to the glycosyl hydrolase 20 family.</text>
</comment>
<dbReference type="PANTHER" id="PTHR22600:SF26">
    <property type="entry name" value="BETA-N-ACETYLHEXOSAMINIDASE"/>
    <property type="match status" value="1"/>
</dbReference>
<dbReference type="RefSeq" id="XP_033358840.1">
    <property type="nucleotide sequence ID" value="XM_033502949.1"/>
</dbReference>
<dbReference type="InterPro" id="IPR025705">
    <property type="entry name" value="Beta_hexosaminidase_sua/sub"/>
</dbReference>
<feature type="domain" description="Glycoside hydrolase family 20 catalytic" evidence="10">
    <location>
        <begin position="212"/>
        <end position="561"/>
    </location>
</feature>
<dbReference type="PRINTS" id="PR00738">
    <property type="entry name" value="GLHYDRLASE20"/>
</dbReference>